<sequence length="245" mass="28133">MQPKSNTLFHFTRNIENLKLILSSGFWPRYCLEDVSWIGYDEFNYVAYPMVCFCEAPLSRISEHVGFYGSFGLGLTRQWAEKNGLNPVFYTSPGSGMAQSFKRLNELANKAAKPLNGEIKDLMREYLSFAKPTVGTMLLDGEPVQKLFYQESEWRYVAHHPDVEKYLVQGSFNKEETRIACNQASFDNCLLKFAPGDIRYIFVRDDSDIPNIIKFIQDELDYHPAADLKVLTSRVTSLESIHLDL</sequence>
<dbReference type="AlphaFoldDB" id="A0A8T8LRI6"/>
<protein>
    <submittedName>
        <fullName evidence="1">Uncharacterized protein</fullName>
    </submittedName>
</protein>
<dbReference type="EMBL" id="CP073636">
    <property type="protein sequence ID" value="QUP63917.1"/>
    <property type="molecule type" value="Genomic_DNA"/>
</dbReference>
<dbReference type="RefSeq" id="WP_080479724.1">
    <property type="nucleotide sequence ID" value="NZ_CP073636.1"/>
</dbReference>
<reference evidence="1" key="2">
    <citation type="submission" date="2021-04" db="EMBL/GenBank/DDBJ databases">
        <title>A complete genome sequence for Pseudomonas syringae Cit7.</title>
        <authorList>
            <person name="Baltrus D.A."/>
        </authorList>
    </citation>
    <scope>NUCLEOTIDE SEQUENCE</scope>
    <source>
        <strain evidence="1">Cit 7</strain>
    </source>
</reference>
<gene>
    <name evidence="1" type="ORF">PSYCIT7_013830</name>
</gene>
<dbReference type="InterPro" id="IPR021223">
    <property type="entry name" value="AbiGi"/>
</dbReference>
<reference evidence="1" key="1">
    <citation type="journal article" date="2011" name="PLoS Pathog.">
        <title>Dynamic evolution of pathogenicity revealed by sequencing and comparative genomics of 19 Pseudomonas syringae isolates.</title>
        <authorList>
            <person name="Baltrus D.A."/>
            <person name="Nishimura M.T."/>
            <person name="Romanchuk A."/>
            <person name="Chang J.H."/>
            <person name="Mukhtar M.S."/>
            <person name="Cherkis K."/>
            <person name="Roach J."/>
            <person name="Grant S.R."/>
            <person name="Jones C.D."/>
            <person name="Dangl J.L."/>
        </authorList>
    </citation>
    <scope>NUCLEOTIDE SEQUENCE</scope>
    <source>
        <strain evidence="1">Cit 7</strain>
    </source>
</reference>
<accession>A0A8T8LRI6</accession>
<dbReference type="Proteomes" id="UP000005924">
    <property type="component" value="Chromosome"/>
</dbReference>
<proteinExistence type="predicted"/>
<evidence type="ECO:0000313" key="1">
    <source>
        <dbReference type="EMBL" id="QUP63917.1"/>
    </source>
</evidence>
<organism evidence="1 2">
    <name type="scientific">Pseudomonas syringae Cit 7</name>
    <dbReference type="NCBI Taxonomy" id="629264"/>
    <lineage>
        <taxon>Bacteria</taxon>
        <taxon>Pseudomonadati</taxon>
        <taxon>Pseudomonadota</taxon>
        <taxon>Gammaproteobacteria</taxon>
        <taxon>Pseudomonadales</taxon>
        <taxon>Pseudomonadaceae</taxon>
        <taxon>Pseudomonas</taxon>
        <taxon>Pseudomonas syringae</taxon>
    </lineage>
</organism>
<evidence type="ECO:0000313" key="2">
    <source>
        <dbReference type="Proteomes" id="UP000005924"/>
    </source>
</evidence>
<dbReference type="Pfam" id="PF10899">
    <property type="entry name" value="AbiGi"/>
    <property type="match status" value="1"/>
</dbReference>
<name>A0A8T8LRI6_PSESX</name>